<dbReference type="AlphaFoldDB" id="A0A1W1XTR0"/>
<dbReference type="Proteomes" id="UP000192761">
    <property type="component" value="Unassembled WGS sequence"/>
</dbReference>
<dbReference type="STRING" id="1121001.SAMN02745857_02769"/>
<evidence type="ECO:0000313" key="2">
    <source>
        <dbReference type="Proteomes" id="UP000192761"/>
    </source>
</evidence>
<dbReference type="EMBL" id="FWXD01000016">
    <property type="protein sequence ID" value="SMC27254.1"/>
    <property type="molecule type" value="Genomic_DNA"/>
</dbReference>
<sequence length="100" mass="11376">MIYVTIRNSGFDPFTLWVYDGMDRPGSPPILTNTLLNPGQHVRVMARQNRYGQCFLSCTADDTRTGFSRTQVLMQPSNPVIDFQFWPRLTTRTPALPQPG</sequence>
<organism evidence="1 2">
    <name type="scientific">Andreprevotia lacus DSM 23236</name>
    <dbReference type="NCBI Taxonomy" id="1121001"/>
    <lineage>
        <taxon>Bacteria</taxon>
        <taxon>Pseudomonadati</taxon>
        <taxon>Pseudomonadota</taxon>
        <taxon>Betaproteobacteria</taxon>
        <taxon>Neisseriales</taxon>
        <taxon>Chitinibacteraceae</taxon>
        <taxon>Andreprevotia</taxon>
    </lineage>
</organism>
<dbReference type="RefSeq" id="WP_139798843.1">
    <property type="nucleotide sequence ID" value="NZ_FWXD01000016.1"/>
</dbReference>
<proteinExistence type="predicted"/>
<keyword evidence="2" id="KW-1185">Reference proteome</keyword>
<accession>A0A1W1XTR0</accession>
<evidence type="ECO:0000313" key="1">
    <source>
        <dbReference type="EMBL" id="SMC27254.1"/>
    </source>
</evidence>
<name>A0A1W1XTR0_9NEIS</name>
<reference evidence="1 2" key="1">
    <citation type="submission" date="2017-04" db="EMBL/GenBank/DDBJ databases">
        <authorList>
            <person name="Afonso C.L."/>
            <person name="Miller P.J."/>
            <person name="Scott M.A."/>
            <person name="Spackman E."/>
            <person name="Goraichik I."/>
            <person name="Dimitrov K.M."/>
            <person name="Suarez D.L."/>
            <person name="Swayne D.E."/>
        </authorList>
    </citation>
    <scope>NUCLEOTIDE SEQUENCE [LARGE SCALE GENOMIC DNA]</scope>
    <source>
        <strain evidence="1 2">DSM 23236</strain>
    </source>
</reference>
<gene>
    <name evidence="1" type="ORF">SAMN02745857_02769</name>
</gene>
<protein>
    <submittedName>
        <fullName evidence="1">Uncharacterized protein</fullName>
    </submittedName>
</protein>